<evidence type="ECO:0000256" key="3">
    <source>
        <dbReference type="ARBA" id="ARBA00022801"/>
    </source>
</evidence>
<organism evidence="10 11">
    <name type="scientific">Sphaerotilus uruguayifluvii</name>
    <dbReference type="NCBI Taxonomy" id="2735897"/>
    <lineage>
        <taxon>Bacteria</taxon>
        <taxon>Pseudomonadati</taxon>
        <taxon>Pseudomonadota</taxon>
        <taxon>Betaproteobacteria</taxon>
        <taxon>Burkholderiales</taxon>
        <taxon>Sphaerotilaceae</taxon>
        <taxon>Sphaerotilus</taxon>
    </lineage>
</organism>
<feature type="domain" description="GH16" evidence="9">
    <location>
        <begin position="11"/>
        <end position="243"/>
    </location>
</feature>
<reference evidence="10 11" key="1">
    <citation type="submission" date="2020-05" db="EMBL/GenBank/DDBJ databases">
        <title>Genomic Encyclopedia of Type Strains, Phase IV (KMG-V): Genome sequencing to study the core and pangenomes of soil and plant-associated prokaryotes.</title>
        <authorList>
            <person name="Whitman W."/>
        </authorList>
    </citation>
    <scope>NUCLEOTIDE SEQUENCE [LARGE SCALE GENOMIC DNA]</scope>
    <source>
        <strain evidence="10 11">C29</strain>
    </source>
</reference>
<evidence type="ECO:0000313" key="10">
    <source>
        <dbReference type="EMBL" id="NRT57569.1"/>
    </source>
</evidence>
<evidence type="ECO:0000256" key="8">
    <source>
        <dbReference type="SAM" id="SignalP"/>
    </source>
</evidence>
<dbReference type="Pfam" id="PF00722">
    <property type="entry name" value="Glyco_hydro_16"/>
    <property type="match status" value="1"/>
</dbReference>
<dbReference type="InterPro" id="IPR008264">
    <property type="entry name" value="Beta_glucanase"/>
</dbReference>
<evidence type="ECO:0000256" key="4">
    <source>
        <dbReference type="ARBA" id="ARBA00023295"/>
    </source>
</evidence>
<evidence type="ECO:0000256" key="2">
    <source>
        <dbReference type="ARBA" id="ARBA00014569"/>
    </source>
</evidence>
<keyword evidence="3" id="KW-0378">Hydrolase</keyword>
<evidence type="ECO:0000256" key="7">
    <source>
        <dbReference type="ARBA" id="ARBA00031665"/>
    </source>
</evidence>
<dbReference type="NCBIfam" id="TIGR02595">
    <property type="entry name" value="PEP_CTERM"/>
    <property type="match status" value="1"/>
</dbReference>
<dbReference type="InterPro" id="IPR013320">
    <property type="entry name" value="ConA-like_dom_sf"/>
</dbReference>
<name>A0ABX2G682_9BURK</name>
<dbReference type="PROSITE" id="PS51762">
    <property type="entry name" value="GH16_2"/>
    <property type="match status" value="1"/>
</dbReference>
<dbReference type="InterPro" id="IPR000757">
    <property type="entry name" value="Beta-glucanase-like"/>
</dbReference>
<comment type="caution">
    <text evidence="10">The sequence shown here is derived from an EMBL/GenBank/DDBJ whole genome shotgun (WGS) entry which is preliminary data.</text>
</comment>
<protein>
    <recommendedName>
        <fullName evidence="2">Beta-glucanase</fullName>
    </recommendedName>
    <alternativeName>
        <fullName evidence="7">1,3-1,4-beta-D-glucan 4-glucanohydrolase</fullName>
    </alternativeName>
    <alternativeName>
        <fullName evidence="6">Endo-beta-1,3-1,4 glucanase</fullName>
    </alternativeName>
    <alternativeName>
        <fullName evidence="5">Lichenase</fullName>
    </alternativeName>
</protein>
<keyword evidence="4" id="KW-0326">Glycosidase</keyword>
<feature type="chain" id="PRO_5046246807" description="Beta-glucanase" evidence="8">
    <location>
        <begin position="25"/>
        <end position="282"/>
    </location>
</feature>
<keyword evidence="11" id="KW-1185">Reference proteome</keyword>
<feature type="signal peptide" evidence="8">
    <location>
        <begin position="1"/>
        <end position="24"/>
    </location>
</feature>
<dbReference type="EMBL" id="JABSNM010000016">
    <property type="protein sequence ID" value="NRT57569.1"/>
    <property type="molecule type" value="Genomic_DNA"/>
</dbReference>
<evidence type="ECO:0000313" key="11">
    <source>
        <dbReference type="Proteomes" id="UP001516061"/>
    </source>
</evidence>
<evidence type="ECO:0000256" key="5">
    <source>
        <dbReference type="ARBA" id="ARBA00029722"/>
    </source>
</evidence>
<dbReference type="PRINTS" id="PR00737">
    <property type="entry name" value="GLHYDRLASE16"/>
</dbReference>
<proteinExistence type="inferred from homology"/>
<dbReference type="Pfam" id="PF07589">
    <property type="entry name" value="PEP-CTERM"/>
    <property type="match status" value="1"/>
</dbReference>
<sequence>MTPVARTLRSLVWLLVPLSGMAHATGSSFVDDLSGYDTSLWQKTNATLAPQPVDVAWRADHVAFASDQMYLRLNTWPCSVAAEQCGSRPNASGQYASLDTYGFGTFSATFRAASGSGVVTDFMKYSGTLNSASGPSDLIGMHIAGNDTSTLQLSFLSSTSGGLVTQSVALGFDASAGLHSYAFDWTSGSLSWYVDGVSVYSLSGVDVPDAQGRIVADVWAAQAGSGAASVLGSYTRAGTSAVFDSISYTVPAAPVPEPESLAMMVAGLGVLGWSRRRAARRT</sequence>
<dbReference type="SUPFAM" id="SSF49899">
    <property type="entry name" value="Concanavalin A-like lectins/glucanases"/>
    <property type="match status" value="1"/>
</dbReference>
<dbReference type="Gene3D" id="2.60.120.200">
    <property type="match status" value="1"/>
</dbReference>
<evidence type="ECO:0000259" key="9">
    <source>
        <dbReference type="PROSITE" id="PS51762"/>
    </source>
</evidence>
<dbReference type="RefSeq" id="WP_173806531.1">
    <property type="nucleotide sequence ID" value="NZ_JABSNM010000016.1"/>
</dbReference>
<dbReference type="InterPro" id="IPR044791">
    <property type="entry name" value="Beta-glucanase/XTH"/>
</dbReference>
<evidence type="ECO:0000256" key="6">
    <source>
        <dbReference type="ARBA" id="ARBA00029771"/>
    </source>
</evidence>
<comment type="similarity">
    <text evidence="1">Belongs to the glycosyl hydrolase 16 family.</text>
</comment>
<dbReference type="Proteomes" id="UP001516061">
    <property type="component" value="Unassembled WGS sequence"/>
</dbReference>
<dbReference type="PANTHER" id="PTHR31062">
    <property type="entry name" value="XYLOGLUCAN ENDOTRANSGLUCOSYLASE/HYDROLASE PROTEIN 8-RELATED"/>
    <property type="match status" value="1"/>
</dbReference>
<gene>
    <name evidence="10" type="ORF">HNQ01_003325</name>
</gene>
<keyword evidence="8" id="KW-0732">Signal</keyword>
<dbReference type="InterPro" id="IPR013424">
    <property type="entry name" value="Ice-binding_C"/>
</dbReference>
<accession>A0ABX2G682</accession>
<evidence type="ECO:0000256" key="1">
    <source>
        <dbReference type="ARBA" id="ARBA00006865"/>
    </source>
</evidence>